<organism evidence="1 2">
    <name type="scientific">Acetobacter cibinongensis</name>
    <dbReference type="NCBI Taxonomy" id="146475"/>
    <lineage>
        <taxon>Bacteria</taxon>
        <taxon>Pseudomonadati</taxon>
        <taxon>Pseudomonadota</taxon>
        <taxon>Alphaproteobacteria</taxon>
        <taxon>Acetobacterales</taxon>
        <taxon>Acetobacteraceae</taxon>
        <taxon>Acetobacter</taxon>
    </lineage>
</organism>
<dbReference type="Gene3D" id="3.30.2310.20">
    <property type="entry name" value="RelE-like"/>
    <property type="match status" value="1"/>
</dbReference>
<sequence length="96" mass="10637">MEIDSIAHKGLRRFFETGNAKGLVGDINRLRKMLAFIDAAGSLEELSVPPNYGLHPLTGDRAGTWSMTVTKNWRLTFRVSEAGALLDMTLEDYHGS</sequence>
<dbReference type="EMBL" id="JOMQ01000075">
    <property type="protein sequence ID" value="OUI99284.1"/>
    <property type="molecule type" value="Genomic_DNA"/>
</dbReference>
<dbReference type="Pfam" id="PF05015">
    <property type="entry name" value="HigB-like_toxin"/>
    <property type="match status" value="1"/>
</dbReference>
<dbReference type="InterPro" id="IPR035093">
    <property type="entry name" value="RelE/ParE_toxin_dom_sf"/>
</dbReference>
<evidence type="ECO:0000313" key="1">
    <source>
        <dbReference type="EMBL" id="OUI99284.1"/>
    </source>
</evidence>
<evidence type="ECO:0000313" key="2">
    <source>
        <dbReference type="Proteomes" id="UP000196086"/>
    </source>
</evidence>
<dbReference type="PANTHER" id="PTHR40266:SF2">
    <property type="entry name" value="TOXIN HIGB-1"/>
    <property type="match status" value="1"/>
</dbReference>
<dbReference type="PANTHER" id="PTHR40266">
    <property type="entry name" value="TOXIN HIGB-1"/>
    <property type="match status" value="1"/>
</dbReference>
<accession>A0A1Z5YRJ3</accession>
<gene>
    <name evidence="1" type="ORF">HK14_14485</name>
</gene>
<name>A0A1Z5YRJ3_9PROT</name>
<dbReference type="SUPFAM" id="SSF143011">
    <property type="entry name" value="RelE-like"/>
    <property type="match status" value="1"/>
</dbReference>
<dbReference type="OrthoDB" id="9801102at2"/>
<protein>
    <submittedName>
        <fullName evidence="1">Plasmid maintenance system killer</fullName>
    </submittedName>
</protein>
<dbReference type="InterPro" id="IPR007711">
    <property type="entry name" value="HigB-1"/>
</dbReference>
<dbReference type="AlphaFoldDB" id="A0A1Z5YRJ3"/>
<proteinExistence type="predicted"/>
<comment type="caution">
    <text evidence="1">The sequence shown here is derived from an EMBL/GenBank/DDBJ whole genome shotgun (WGS) entry which is preliminary data.</text>
</comment>
<reference evidence="1 2" key="1">
    <citation type="submission" date="2014-06" db="EMBL/GenBank/DDBJ databases">
        <authorList>
            <person name="Ju J."/>
            <person name="Zhang J."/>
        </authorList>
    </citation>
    <scope>NUCLEOTIDE SEQUENCE [LARGE SCALE GENOMIC DNA]</scope>
    <source>
        <strain evidence="1 2">DsW_47</strain>
    </source>
</reference>
<dbReference type="Proteomes" id="UP000196086">
    <property type="component" value="Unassembled WGS sequence"/>
</dbReference>